<comment type="caution">
    <text evidence="1">The sequence shown here is derived from an EMBL/GenBank/DDBJ whole genome shotgun (WGS) entry which is preliminary data.</text>
</comment>
<dbReference type="EMBL" id="BRPK01000006">
    <property type="protein sequence ID" value="GLB38947.1"/>
    <property type="molecule type" value="Genomic_DNA"/>
</dbReference>
<accession>A0A9P3PM97</accession>
<reference evidence="1" key="1">
    <citation type="submission" date="2022-07" db="EMBL/GenBank/DDBJ databases">
        <title>The genome of Lyophyllum shimeji provides insight into the initial evolution of ectomycorrhizal fungal genome.</title>
        <authorList>
            <person name="Kobayashi Y."/>
            <person name="Shibata T."/>
            <person name="Hirakawa H."/>
            <person name="Shigenobu S."/>
            <person name="Nishiyama T."/>
            <person name="Yamada A."/>
            <person name="Hasebe M."/>
            <person name="Kawaguchi M."/>
        </authorList>
    </citation>
    <scope>NUCLEOTIDE SEQUENCE</scope>
    <source>
        <strain evidence="1">AT787</strain>
    </source>
</reference>
<evidence type="ECO:0000313" key="1">
    <source>
        <dbReference type="EMBL" id="GLB38947.1"/>
    </source>
</evidence>
<evidence type="ECO:0000313" key="2">
    <source>
        <dbReference type="Proteomes" id="UP001063166"/>
    </source>
</evidence>
<sequence>MASYRLGGYIIPNEEVIKWGARLAEKPEEEVDYEYAVAKILRYLTMRRIPMSIVTYPTDVEVLMVVTRRAPYMSWRRGDDPTKLRQFKMTRLEELAKQALTNEGVRNFQFSLRAMANCNPQSASLPFRTGVLVLFHCYSLSTNRTSVGYLTADVDCVAATS</sequence>
<keyword evidence="2" id="KW-1185">Reference proteome</keyword>
<protein>
    <submittedName>
        <fullName evidence="1">Uncharacterized protein</fullName>
    </submittedName>
</protein>
<gene>
    <name evidence="1" type="ORF">LshimejAT787_0601090</name>
</gene>
<dbReference type="AlphaFoldDB" id="A0A9P3PM97"/>
<dbReference type="Proteomes" id="UP001063166">
    <property type="component" value="Unassembled WGS sequence"/>
</dbReference>
<proteinExistence type="predicted"/>
<organism evidence="1 2">
    <name type="scientific">Lyophyllum shimeji</name>
    <name type="common">Hon-shimeji</name>
    <name type="synonym">Tricholoma shimeji</name>
    <dbReference type="NCBI Taxonomy" id="47721"/>
    <lineage>
        <taxon>Eukaryota</taxon>
        <taxon>Fungi</taxon>
        <taxon>Dikarya</taxon>
        <taxon>Basidiomycota</taxon>
        <taxon>Agaricomycotina</taxon>
        <taxon>Agaricomycetes</taxon>
        <taxon>Agaricomycetidae</taxon>
        <taxon>Agaricales</taxon>
        <taxon>Tricholomatineae</taxon>
        <taxon>Lyophyllaceae</taxon>
        <taxon>Lyophyllum</taxon>
    </lineage>
</organism>
<dbReference type="OrthoDB" id="3227112at2759"/>
<name>A0A9P3PM97_LYOSH</name>